<gene>
    <name evidence="7" type="ORF">SAMN05192533_103190</name>
</gene>
<dbReference type="AlphaFoldDB" id="A0A1H7Z095"/>
<dbReference type="EMBL" id="FOBW01000003">
    <property type="protein sequence ID" value="SEM51018.1"/>
    <property type="molecule type" value="Genomic_DNA"/>
</dbReference>
<dbReference type="OrthoDB" id="63188at2"/>
<accession>A0A1H7Z095</accession>
<keyword evidence="4 5" id="KW-0472">Membrane</keyword>
<dbReference type="PANTHER" id="PTHR43229:SF2">
    <property type="entry name" value="NODULATION PROTEIN J"/>
    <property type="match status" value="1"/>
</dbReference>
<protein>
    <submittedName>
        <fullName evidence="7">ABC-2 type transport system permease protein</fullName>
    </submittedName>
</protein>
<comment type="subcellular location">
    <subcellularLocation>
        <location evidence="1">Membrane</location>
        <topology evidence="1">Multi-pass membrane protein</topology>
    </subcellularLocation>
</comment>
<keyword evidence="8" id="KW-1185">Reference proteome</keyword>
<evidence type="ECO:0000313" key="7">
    <source>
        <dbReference type="EMBL" id="SEM51018.1"/>
    </source>
</evidence>
<dbReference type="STRING" id="930146.SAMN05192533_103190"/>
<dbReference type="PIRSF" id="PIRSF006648">
    <property type="entry name" value="DrrB"/>
    <property type="match status" value="1"/>
</dbReference>
<dbReference type="PROSITE" id="PS51012">
    <property type="entry name" value="ABC_TM2"/>
    <property type="match status" value="1"/>
</dbReference>
<dbReference type="InterPro" id="IPR013525">
    <property type="entry name" value="ABC2_TM"/>
</dbReference>
<name>A0A1H7Z095_9BACI</name>
<dbReference type="InterPro" id="IPR000412">
    <property type="entry name" value="ABC_2_transport"/>
</dbReference>
<feature type="transmembrane region" description="Helical" evidence="5">
    <location>
        <begin position="21"/>
        <end position="40"/>
    </location>
</feature>
<evidence type="ECO:0000256" key="3">
    <source>
        <dbReference type="ARBA" id="ARBA00022989"/>
    </source>
</evidence>
<evidence type="ECO:0000256" key="2">
    <source>
        <dbReference type="ARBA" id="ARBA00022692"/>
    </source>
</evidence>
<dbReference type="Pfam" id="PF12698">
    <property type="entry name" value="ABC2_membrane_3"/>
    <property type="match status" value="1"/>
</dbReference>
<evidence type="ECO:0000256" key="4">
    <source>
        <dbReference type="ARBA" id="ARBA00023136"/>
    </source>
</evidence>
<organism evidence="7 8">
    <name type="scientific">Mesobacillus persicus</name>
    <dbReference type="NCBI Taxonomy" id="930146"/>
    <lineage>
        <taxon>Bacteria</taxon>
        <taxon>Bacillati</taxon>
        <taxon>Bacillota</taxon>
        <taxon>Bacilli</taxon>
        <taxon>Bacillales</taxon>
        <taxon>Bacillaceae</taxon>
        <taxon>Mesobacillus</taxon>
    </lineage>
</organism>
<evidence type="ECO:0000313" key="8">
    <source>
        <dbReference type="Proteomes" id="UP000198553"/>
    </source>
</evidence>
<dbReference type="InterPro" id="IPR051784">
    <property type="entry name" value="Nod_factor_ABC_transporter"/>
</dbReference>
<dbReference type="InterPro" id="IPR047817">
    <property type="entry name" value="ABC2_TM_bact-type"/>
</dbReference>
<feature type="transmembrane region" description="Helical" evidence="5">
    <location>
        <begin position="52"/>
        <end position="76"/>
    </location>
</feature>
<feature type="transmembrane region" description="Helical" evidence="5">
    <location>
        <begin position="218"/>
        <end position="238"/>
    </location>
</feature>
<evidence type="ECO:0000259" key="6">
    <source>
        <dbReference type="PROSITE" id="PS51012"/>
    </source>
</evidence>
<keyword evidence="3 5" id="KW-1133">Transmembrane helix</keyword>
<feature type="transmembrane region" description="Helical" evidence="5">
    <location>
        <begin position="97"/>
        <end position="124"/>
    </location>
</feature>
<dbReference type="PANTHER" id="PTHR43229">
    <property type="entry name" value="NODULATION PROTEIN J"/>
    <property type="match status" value="1"/>
</dbReference>
<dbReference type="Proteomes" id="UP000198553">
    <property type="component" value="Unassembled WGS sequence"/>
</dbReference>
<feature type="transmembrane region" description="Helical" evidence="5">
    <location>
        <begin position="130"/>
        <end position="154"/>
    </location>
</feature>
<proteinExistence type="predicted"/>
<feature type="domain" description="ABC transmembrane type-2" evidence="6">
    <location>
        <begin position="20"/>
        <end position="242"/>
    </location>
</feature>
<keyword evidence="2 5" id="KW-0812">Transmembrane</keyword>
<feature type="transmembrane region" description="Helical" evidence="5">
    <location>
        <begin position="166"/>
        <end position="184"/>
    </location>
</feature>
<sequence>MDGITMQCKMEILRILRNPYYLFWSLFMPIVFYVVFTRIFNSSIEDDQVWQAHYLMSMTAFSVMGSAIMTLGIRLVEERTQGWSMFMRITPLSDQAYFFAKMVAQTLIHLFSIVIIFLAGALINGVSLTAFEWLMCAVWILFGSLPFLAIGTLVGTMKRVDTASGVSNMIYMVLALVGGMWMPLEIMPDFVQTIGKWLPSYHFGHGPWQIVRGGTPEWSSYLFLVGYLLLFMVISGYIRRKQEAAV</sequence>
<dbReference type="GO" id="GO:0043190">
    <property type="term" value="C:ATP-binding cassette (ABC) transporter complex"/>
    <property type="evidence" value="ECO:0007669"/>
    <property type="project" value="InterPro"/>
</dbReference>
<evidence type="ECO:0000256" key="1">
    <source>
        <dbReference type="ARBA" id="ARBA00004141"/>
    </source>
</evidence>
<dbReference type="GO" id="GO:0140359">
    <property type="term" value="F:ABC-type transporter activity"/>
    <property type="evidence" value="ECO:0007669"/>
    <property type="project" value="InterPro"/>
</dbReference>
<dbReference type="RefSeq" id="WP_090742300.1">
    <property type="nucleotide sequence ID" value="NZ_FOBW01000003.1"/>
</dbReference>
<reference evidence="8" key="1">
    <citation type="submission" date="2016-10" db="EMBL/GenBank/DDBJ databases">
        <authorList>
            <person name="Varghese N."/>
            <person name="Submissions S."/>
        </authorList>
    </citation>
    <scope>NUCLEOTIDE SEQUENCE [LARGE SCALE GENOMIC DNA]</scope>
    <source>
        <strain evidence="8">B48,IBRC-M 10115,DSM 25386,CECT 8001</strain>
    </source>
</reference>
<evidence type="ECO:0000256" key="5">
    <source>
        <dbReference type="SAM" id="Phobius"/>
    </source>
</evidence>